<name>A0A819U1B2_9BILA</name>
<evidence type="ECO:0000313" key="2">
    <source>
        <dbReference type="Proteomes" id="UP000663823"/>
    </source>
</evidence>
<dbReference type="EMBL" id="CAJOAX010011561">
    <property type="protein sequence ID" value="CAF4095893.1"/>
    <property type="molecule type" value="Genomic_DNA"/>
</dbReference>
<evidence type="ECO:0000313" key="1">
    <source>
        <dbReference type="EMBL" id="CAF4095893.1"/>
    </source>
</evidence>
<comment type="caution">
    <text evidence="1">The sequence shown here is derived from an EMBL/GenBank/DDBJ whole genome shotgun (WGS) entry which is preliminary data.</text>
</comment>
<organism evidence="1 2">
    <name type="scientific">Rotaria sordida</name>
    <dbReference type="NCBI Taxonomy" id="392033"/>
    <lineage>
        <taxon>Eukaryota</taxon>
        <taxon>Metazoa</taxon>
        <taxon>Spiralia</taxon>
        <taxon>Gnathifera</taxon>
        <taxon>Rotifera</taxon>
        <taxon>Eurotatoria</taxon>
        <taxon>Bdelloidea</taxon>
        <taxon>Philodinida</taxon>
        <taxon>Philodinidae</taxon>
        <taxon>Rotaria</taxon>
    </lineage>
</organism>
<dbReference type="Proteomes" id="UP000663823">
    <property type="component" value="Unassembled WGS sequence"/>
</dbReference>
<proteinExistence type="predicted"/>
<feature type="non-terminal residue" evidence="1">
    <location>
        <position position="38"/>
    </location>
</feature>
<dbReference type="AlphaFoldDB" id="A0A819U1B2"/>
<reference evidence="1" key="1">
    <citation type="submission" date="2021-02" db="EMBL/GenBank/DDBJ databases">
        <authorList>
            <person name="Nowell W R."/>
        </authorList>
    </citation>
    <scope>NUCLEOTIDE SEQUENCE</scope>
</reference>
<accession>A0A819U1B2</accession>
<protein>
    <submittedName>
        <fullName evidence="1">Uncharacterized protein</fullName>
    </submittedName>
</protein>
<gene>
    <name evidence="1" type="ORF">OTI717_LOCUS33911</name>
</gene>
<sequence length="38" mass="4340">MDKLCIRLYVKTRWLLGLNATQIHNELTAAYGQGVVSY</sequence>